<protein>
    <submittedName>
        <fullName evidence="2">Uncharacterized mitochondrial protein AtMg00810-like</fullName>
    </submittedName>
</protein>
<evidence type="ECO:0000256" key="1">
    <source>
        <dbReference type="SAM" id="MobiDB-lite"/>
    </source>
</evidence>
<accession>A0A6L2JDR9</accession>
<proteinExistence type="predicted"/>
<reference evidence="2" key="1">
    <citation type="journal article" date="2019" name="Sci. Rep.">
        <title>Draft genome of Tanacetum cinerariifolium, the natural source of mosquito coil.</title>
        <authorList>
            <person name="Yamashiro T."/>
            <person name="Shiraishi A."/>
            <person name="Satake H."/>
            <person name="Nakayama K."/>
        </authorList>
    </citation>
    <scope>NUCLEOTIDE SEQUENCE</scope>
</reference>
<name>A0A6L2JDR9_TANCI</name>
<evidence type="ECO:0000313" key="2">
    <source>
        <dbReference type="EMBL" id="GEU35046.1"/>
    </source>
</evidence>
<comment type="caution">
    <text evidence="2">The sequence shown here is derived from an EMBL/GenBank/DDBJ whole genome shotgun (WGS) entry which is preliminary data.</text>
</comment>
<dbReference type="EMBL" id="BKCJ010000647">
    <property type="protein sequence ID" value="GEU35046.1"/>
    <property type="molecule type" value="Genomic_DNA"/>
</dbReference>
<feature type="region of interest" description="Disordered" evidence="1">
    <location>
        <begin position="24"/>
        <end position="51"/>
    </location>
</feature>
<gene>
    <name evidence="2" type="ORF">Tci_007024</name>
</gene>
<sequence length="130" mass="14931">MEDGILFIQSKYVKEMLKKFRLEDSKQTKTPMSMEIKLTKDDDANSVDSSKYQDILRNPSEEKGKKNASLLVISSSSSSFDNNEAPSFLEFYDELSDSEDLTKAQREKGGMFKCLDRYVSTITKYLVKQK</sequence>
<organism evidence="2">
    <name type="scientific">Tanacetum cinerariifolium</name>
    <name type="common">Dalmatian daisy</name>
    <name type="synonym">Chrysanthemum cinerariifolium</name>
    <dbReference type="NCBI Taxonomy" id="118510"/>
    <lineage>
        <taxon>Eukaryota</taxon>
        <taxon>Viridiplantae</taxon>
        <taxon>Streptophyta</taxon>
        <taxon>Embryophyta</taxon>
        <taxon>Tracheophyta</taxon>
        <taxon>Spermatophyta</taxon>
        <taxon>Magnoliopsida</taxon>
        <taxon>eudicotyledons</taxon>
        <taxon>Gunneridae</taxon>
        <taxon>Pentapetalae</taxon>
        <taxon>asterids</taxon>
        <taxon>campanulids</taxon>
        <taxon>Asterales</taxon>
        <taxon>Asteraceae</taxon>
        <taxon>Asteroideae</taxon>
        <taxon>Anthemideae</taxon>
        <taxon>Anthemidinae</taxon>
        <taxon>Tanacetum</taxon>
    </lineage>
</organism>
<dbReference type="AlphaFoldDB" id="A0A6L2JDR9"/>